<proteinExistence type="predicted"/>
<keyword evidence="1" id="KW-0732">Signal</keyword>
<dbReference type="OrthoDB" id="680837at2"/>
<comment type="caution">
    <text evidence="2">The sequence shown here is derived from an EMBL/GenBank/DDBJ whole genome shotgun (WGS) entry which is preliminary data.</text>
</comment>
<accession>A0A317F2W3</accession>
<dbReference type="RefSeq" id="WP_109929300.1">
    <property type="nucleotide sequence ID" value="NZ_QGNY01000003.1"/>
</dbReference>
<organism evidence="2 3">
    <name type="scientific">Pedobacter paludis</name>
    <dbReference type="NCBI Taxonomy" id="2203212"/>
    <lineage>
        <taxon>Bacteria</taxon>
        <taxon>Pseudomonadati</taxon>
        <taxon>Bacteroidota</taxon>
        <taxon>Sphingobacteriia</taxon>
        <taxon>Sphingobacteriales</taxon>
        <taxon>Sphingobacteriaceae</taxon>
        <taxon>Pedobacter</taxon>
    </lineage>
</organism>
<reference evidence="3" key="1">
    <citation type="submission" date="2018-05" db="EMBL/GenBank/DDBJ databases">
        <title>Pedobacter paludis sp. nov., isolated from wetland soil.</title>
        <authorList>
            <person name="Zhang Y."/>
        </authorList>
    </citation>
    <scope>NUCLEOTIDE SEQUENCE [LARGE SCALE GENOMIC DNA]</scope>
    <source>
        <strain evidence="3">R-8</strain>
    </source>
</reference>
<dbReference type="AlphaFoldDB" id="A0A317F2W3"/>
<evidence type="ECO:0000256" key="1">
    <source>
        <dbReference type="SAM" id="SignalP"/>
    </source>
</evidence>
<evidence type="ECO:0000313" key="2">
    <source>
        <dbReference type="EMBL" id="PWS31828.1"/>
    </source>
</evidence>
<keyword evidence="3" id="KW-1185">Reference proteome</keyword>
<sequence>MKNLLFILFCFSGTASAQYAIQPYGDVQGTPLKEVRYTEVSGSAYFFDNWSKGKIITKSGKMYQVDSLKYDLIDDQLVFLGDKGIQMHFAEPVTKFEIENGLGEKSYFVNGLPSAEGLNSNSYLEVIYDGKVALYKRTSKVVVEDKPYGSATVNKSFKLNNSYYTFQDGTLKKISLSSKTVLTLFESKKTEITDYLKNTKVNFKNDQDLKNLFIYFNKL</sequence>
<feature type="signal peptide" evidence="1">
    <location>
        <begin position="1"/>
        <end position="17"/>
    </location>
</feature>
<evidence type="ECO:0000313" key="3">
    <source>
        <dbReference type="Proteomes" id="UP000245391"/>
    </source>
</evidence>
<dbReference type="EMBL" id="QGNY01000003">
    <property type="protein sequence ID" value="PWS31828.1"/>
    <property type="molecule type" value="Genomic_DNA"/>
</dbReference>
<feature type="chain" id="PRO_5016433781" evidence="1">
    <location>
        <begin position="18"/>
        <end position="219"/>
    </location>
</feature>
<name>A0A317F2W3_9SPHI</name>
<dbReference type="Proteomes" id="UP000245391">
    <property type="component" value="Unassembled WGS sequence"/>
</dbReference>
<protein>
    <submittedName>
        <fullName evidence="2">Uncharacterized protein</fullName>
    </submittedName>
</protein>
<gene>
    <name evidence="2" type="ORF">DF947_08500</name>
</gene>